<keyword evidence="4 6" id="KW-0233">DNA recombination</keyword>
<dbReference type="Gene3D" id="2.40.50.140">
    <property type="entry name" value="Nucleic acid-binding proteins"/>
    <property type="match status" value="1"/>
</dbReference>
<dbReference type="InterPro" id="IPR003583">
    <property type="entry name" value="Hlx-hairpin-Hlx_DNA-bd_motif"/>
</dbReference>
<comment type="subunit">
    <text evidence="6">Homotetramer. Forms an RuvA(8)-RuvB(12)-Holliday junction (HJ) complex. HJ DNA is sandwiched between 2 RuvA tetramers; dsDNA enters through RuvA and exits via RuvB. An RuvB hexamer assembles on each DNA strand where it exits the tetramer. Each RuvB hexamer is contacted by two RuvA subunits (via domain III) on 2 adjacent RuvB subunits; this complex drives branch migration. In the full resolvosome a probable DNA-RuvA(4)-RuvB(12)-RuvC(2) complex forms which resolves the HJ.</text>
</comment>
<reference evidence="9" key="1">
    <citation type="submission" date="2017-09" db="EMBL/GenBank/DDBJ databases">
        <title>Depth-based differentiation of microbial function through sediment-hosted aquifers and enrichment of novel symbionts in the deep terrestrial subsurface.</title>
        <authorList>
            <person name="Probst A.J."/>
            <person name="Ladd B."/>
            <person name="Jarett J.K."/>
            <person name="Geller-Mcgrath D.E."/>
            <person name="Sieber C.M.K."/>
            <person name="Emerson J.B."/>
            <person name="Anantharaman K."/>
            <person name="Thomas B.C."/>
            <person name="Malmstrom R."/>
            <person name="Stieglmeier M."/>
            <person name="Klingl A."/>
            <person name="Woyke T."/>
            <person name="Ryan C.M."/>
            <person name="Banfield J.F."/>
        </authorList>
    </citation>
    <scope>NUCLEOTIDE SEQUENCE [LARGE SCALE GENOMIC DNA]</scope>
</reference>
<dbReference type="InterPro" id="IPR010994">
    <property type="entry name" value="RuvA_2-like"/>
</dbReference>
<dbReference type="NCBIfam" id="TIGR00084">
    <property type="entry name" value="ruvA"/>
    <property type="match status" value="1"/>
</dbReference>
<dbReference type="GO" id="GO:0006281">
    <property type="term" value="P:DNA repair"/>
    <property type="evidence" value="ECO:0007669"/>
    <property type="project" value="UniProtKB-UniRule"/>
</dbReference>
<dbReference type="SMART" id="SM00278">
    <property type="entry name" value="HhH1"/>
    <property type="match status" value="2"/>
</dbReference>
<dbReference type="GO" id="GO:0005524">
    <property type="term" value="F:ATP binding"/>
    <property type="evidence" value="ECO:0007669"/>
    <property type="project" value="InterPro"/>
</dbReference>
<feature type="domain" description="Helix-hairpin-helix DNA-binding motif class 1" evidence="7">
    <location>
        <begin position="108"/>
        <end position="127"/>
    </location>
</feature>
<dbReference type="InterPro" id="IPR013849">
    <property type="entry name" value="DNA_helicase_Holl-junc_RuvA_I"/>
</dbReference>
<dbReference type="EMBL" id="PFOB01000059">
    <property type="protein sequence ID" value="PIZ62321.1"/>
    <property type="molecule type" value="Genomic_DNA"/>
</dbReference>
<keyword evidence="3 6" id="KW-0238">DNA-binding</keyword>
<dbReference type="GO" id="GO:0005737">
    <property type="term" value="C:cytoplasm"/>
    <property type="evidence" value="ECO:0007669"/>
    <property type="project" value="UniProtKB-SubCell"/>
</dbReference>
<dbReference type="InterPro" id="IPR012340">
    <property type="entry name" value="NA-bd_OB-fold"/>
</dbReference>
<dbReference type="InterPro" id="IPR000085">
    <property type="entry name" value="RuvA"/>
</dbReference>
<dbReference type="Pfam" id="PF01330">
    <property type="entry name" value="RuvA_N"/>
    <property type="match status" value="1"/>
</dbReference>
<evidence type="ECO:0000256" key="2">
    <source>
        <dbReference type="ARBA" id="ARBA00022763"/>
    </source>
</evidence>
<dbReference type="Gene3D" id="1.10.150.20">
    <property type="entry name" value="5' to 3' exonuclease, C-terminal subdomain"/>
    <property type="match status" value="1"/>
</dbReference>
<evidence type="ECO:0000256" key="6">
    <source>
        <dbReference type="HAMAP-Rule" id="MF_00031"/>
    </source>
</evidence>
<comment type="caution">
    <text evidence="6">Lacks conserved residue(s) required for the propagation of feature annotation.</text>
</comment>
<comment type="subcellular location">
    <subcellularLocation>
        <location evidence="6">Cytoplasm</location>
    </subcellularLocation>
</comment>
<dbReference type="AlphaFoldDB" id="A0A2M7TWW1"/>
<evidence type="ECO:0000256" key="1">
    <source>
        <dbReference type="ARBA" id="ARBA00022490"/>
    </source>
</evidence>
<dbReference type="CDD" id="cd14332">
    <property type="entry name" value="UBA_RuvA_C"/>
    <property type="match status" value="1"/>
</dbReference>
<organism evidence="8 9">
    <name type="scientific">Candidatus Roizmanbacteria bacterium CG_4_10_14_0_2_um_filter_39_13</name>
    <dbReference type="NCBI Taxonomy" id="1974825"/>
    <lineage>
        <taxon>Bacteria</taxon>
        <taxon>Candidatus Roizmaniibacteriota</taxon>
    </lineage>
</organism>
<sequence length="192" mass="21816">MIGKIKGILDEVDMNAGLVETSSGVYYRVFLTNRFLQSIQIPIDIEIYTYHHIREDIQQLFGFEDKKEYRLFEYLLGVSGIGPKSAFQIISVAKPDEIIQAVKNNDRVFFSKIKGLGKKTALKILLELSQKFDSEFVFEQEIPLSSDDQTVLDALTTLGFDKHTSQDILSELSPEVSIEDKIKLSIKRMSSS</sequence>
<name>A0A2M7TWW1_9BACT</name>
<dbReference type="GO" id="GO:0048476">
    <property type="term" value="C:Holliday junction resolvase complex"/>
    <property type="evidence" value="ECO:0007669"/>
    <property type="project" value="UniProtKB-UniRule"/>
</dbReference>
<accession>A0A2M7TWW1</accession>
<dbReference type="Proteomes" id="UP000228503">
    <property type="component" value="Unassembled WGS sequence"/>
</dbReference>
<comment type="caution">
    <text evidence="8">The sequence shown here is derived from an EMBL/GenBank/DDBJ whole genome shotgun (WGS) entry which is preliminary data.</text>
</comment>
<evidence type="ECO:0000256" key="4">
    <source>
        <dbReference type="ARBA" id="ARBA00023172"/>
    </source>
</evidence>
<dbReference type="HAMAP" id="MF_00031">
    <property type="entry name" value="DNA_HJ_migration_RuvA"/>
    <property type="match status" value="1"/>
</dbReference>
<dbReference type="SUPFAM" id="SSF47781">
    <property type="entry name" value="RuvA domain 2-like"/>
    <property type="match status" value="1"/>
</dbReference>
<evidence type="ECO:0000259" key="7">
    <source>
        <dbReference type="SMART" id="SM00278"/>
    </source>
</evidence>
<evidence type="ECO:0000313" key="9">
    <source>
        <dbReference type="Proteomes" id="UP000228503"/>
    </source>
</evidence>
<keyword evidence="1 6" id="KW-0963">Cytoplasm</keyword>
<evidence type="ECO:0000256" key="3">
    <source>
        <dbReference type="ARBA" id="ARBA00023125"/>
    </source>
</evidence>
<evidence type="ECO:0000256" key="5">
    <source>
        <dbReference type="ARBA" id="ARBA00023204"/>
    </source>
</evidence>
<feature type="region of interest" description="Domain I" evidence="6">
    <location>
        <begin position="1"/>
        <end position="64"/>
    </location>
</feature>
<comment type="function">
    <text evidence="6">The RuvA-RuvB-RuvC complex processes Holliday junction (HJ) DNA during genetic recombination and DNA repair, while the RuvA-RuvB complex plays an important role in the rescue of blocked DNA replication forks via replication fork reversal (RFR). RuvA specifically binds to HJ cruciform DNA, conferring on it an open structure. The RuvB hexamer acts as an ATP-dependent pump, pulling dsDNA into and through the RuvAB complex. HJ branch migration allows RuvC to scan DNA until it finds its consensus sequence, where it cleaves and resolves the cruciform DNA.</text>
</comment>
<feature type="domain" description="Helix-hairpin-helix DNA-binding motif class 1" evidence="7">
    <location>
        <begin position="73"/>
        <end position="92"/>
    </location>
</feature>
<gene>
    <name evidence="6 8" type="primary">ruvA</name>
    <name evidence="8" type="ORF">COY16_04690</name>
</gene>
<protein>
    <recommendedName>
        <fullName evidence="6">Holliday junction branch migration complex subunit RuvA</fullName>
    </recommendedName>
</protein>
<feature type="region of interest" description="Domain III" evidence="6">
    <location>
        <begin position="145"/>
        <end position="192"/>
    </location>
</feature>
<dbReference type="GO" id="GO:0009379">
    <property type="term" value="C:Holliday junction helicase complex"/>
    <property type="evidence" value="ECO:0007669"/>
    <property type="project" value="InterPro"/>
</dbReference>
<dbReference type="GO" id="GO:0000400">
    <property type="term" value="F:four-way junction DNA binding"/>
    <property type="evidence" value="ECO:0007669"/>
    <property type="project" value="UniProtKB-UniRule"/>
</dbReference>
<proteinExistence type="inferred from homology"/>
<keyword evidence="2 6" id="KW-0227">DNA damage</keyword>
<dbReference type="SUPFAM" id="SSF50249">
    <property type="entry name" value="Nucleic acid-binding proteins"/>
    <property type="match status" value="1"/>
</dbReference>
<dbReference type="InterPro" id="IPR011114">
    <property type="entry name" value="RuvA_C"/>
</dbReference>
<evidence type="ECO:0000313" key="8">
    <source>
        <dbReference type="EMBL" id="PIZ62321.1"/>
    </source>
</evidence>
<dbReference type="GO" id="GO:0006310">
    <property type="term" value="P:DNA recombination"/>
    <property type="evidence" value="ECO:0007669"/>
    <property type="project" value="UniProtKB-UniRule"/>
</dbReference>
<keyword evidence="5 6" id="KW-0234">DNA repair</keyword>
<dbReference type="Pfam" id="PF14520">
    <property type="entry name" value="HHH_5"/>
    <property type="match status" value="1"/>
</dbReference>
<comment type="domain">
    <text evidence="6">Has three domains with a flexible linker between the domains II and III and assumes an 'L' shape. Domain III is highly mobile and contacts RuvB.</text>
</comment>
<dbReference type="GO" id="GO:0009378">
    <property type="term" value="F:four-way junction helicase activity"/>
    <property type="evidence" value="ECO:0007669"/>
    <property type="project" value="InterPro"/>
</dbReference>
<comment type="similarity">
    <text evidence="6">Belongs to the RuvA family.</text>
</comment>